<evidence type="ECO:0000256" key="5">
    <source>
        <dbReference type="ARBA" id="ARBA00022692"/>
    </source>
</evidence>
<evidence type="ECO:0000256" key="2">
    <source>
        <dbReference type="ARBA" id="ARBA00022553"/>
    </source>
</evidence>
<organism evidence="11 12">
    <name type="scientific">Fodinisporobacter ferrooxydans</name>
    <dbReference type="NCBI Taxonomy" id="2901836"/>
    <lineage>
        <taxon>Bacteria</taxon>
        <taxon>Bacillati</taxon>
        <taxon>Bacillota</taxon>
        <taxon>Bacilli</taxon>
        <taxon>Bacillales</taxon>
        <taxon>Alicyclobacillaceae</taxon>
        <taxon>Fodinisporobacter</taxon>
    </lineage>
</organism>
<evidence type="ECO:0000313" key="12">
    <source>
        <dbReference type="Proteomes" id="UP000830167"/>
    </source>
</evidence>
<gene>
    <name evidence="11" type="ORF">LSG31_10705</name>
</gene>
<feature type="transmembrane region" description="Helical" evidence="10">
    <location>
        <begin position="192"/>
        <end position="210"/>
    </location>
</feature>
<evidence type="ECO:0000256" key="3">
    <source>
        <dbReference type="ARBA" id="ARBA00022630"/>
    </source>
</evidence>
<evidence type="ECO:0000256" key="1">
    <source>
        <dbReference type="ARBA" id="ARBA00022448"/>
    </source>
</evidence>
<feature type="compositionally biased region" description="Polar residues" evidence="9">
    <location>
        <begin position="1"/>
        <end position="32"/>
    </location>
</feature>
<evidence type="ECO:0000256" key="7">
    <source>
        <dbReference type="ARBA" id="ARBA00022989"/>
    </source>
</evidence>
<dbReference type="InterPro" id="IPR004338">
    <property type="entry name" value="NqrB/RnfD"/>
</dbReference>
<feature type="transmembrane region" description="Helical" evidence="10">
    <location>
        <begin position="138"/>
        <end position="160"/>
    </location>
</feature>
<dbReference type="Pfam" id="PF03116">
    <property type="entry name" value="NQR2_RnfD_RnfE"/>
    <property type="match status" value="2"/>
</dbReference>
<evidence type="ECO:0000256" key="9">
    <source>
        <dbReference type="SAM" id="MobiDB-lite"/>
    </source>
</evidence>
<evidence type="ECO:0000256" key="10">
    <source>
        <dbReference type="SAM" id="Phobius"/>
    </source>
</evidence>
<keyword evidence="12" id="KW-1185">Reference proteome</keyword>
<feature type="transmembrane region" description="Helical" evidence="10">
    <location>
        <begin position="43"/>
        <end position="61"/>
    </location>
</feature>
<keyword evidence="5 10" id="KW-0812">Transmembrane</keyword>
<dbReference type="EMBL" id="CP089291">
    <property type="protein sequence ID" value="UOF92577.1"/>
    <property type="molecule type" value="Genomic_DNA"/>
</dbReference>
<sequence length="290" mass="31963">MNTNRGMEQTLSRQQTYSRKQTQVRPQGNTQKQQRKFLMTPKLYVMIVLIVMTAIAGMHAADRQGILNACAAIVTALLLDLLIGVLQKRNRLFSDGGVITGLIVALVLSSMTPWYICALTTGIAIVSKHVLKIKRKPILNPAAFGLLAAILLFSSGQSWWGAMSELPIWSIAFLLVGGFLVTSRVNKFPQAFSFLAVYFILLLLMGFLNFGQAGDALRTPFINSALFMAFFMLTDPPTSPGKYKDQVVFGCITAIVGVAIFMMFGGLTYLFIGLLAANVWNAYRIYKSNI</sequence>
<feature type="region of interest" description="Disordered" evidence="9">
    <location>
        <begin position="1"/>
        <end position="33"/>
    </location>
</feature>
<keyword evidence="2" id="KW-0597">Phosphoprotein</keyword>
<keyword evidence="8 10" id="KW-0472">Membrane</keyword>
<proteinExistence type="predicted"/>
<evidence type="ECO:0000256" key="6">
    <source>
        <dbReference type="ARBA" id="ARBA00022967"/>
    </source>
</evidence>
<keyword evidence="4" id="KW-0288">FMN</keyword>
<name>A0ABY4CQ01_9BACL</name>
<feature type="transmembrane region" description="Helical" evidence="10">
    <location>
        <begin position="98"/>
        <end position="126"/>
    </location>
</feature>
<keyword evidence="6" id="KW-1278">Translocase</keyword>
<protein>
    <submittedName>
        <fullName evidence="11">RnfABCDGE type electron transport complex subunit D</fullName>
    </submittedName>
</protein>
<feature type="transmembrane region" description="Helical" evidence="10">
    <location>
        <begin position="66"/>
        <end position="86"/>
    </location>
</feature>
<evidence type="ECO:0000313" key="11">
    <source>
        <dbReference type="EMBL" id="UOF92577.1"/>
    </source>
</evidence>
<feature type="transmembrane region" description="Helical" evidence="10">
    <location>
        <begin position="247"/>
        <end position="272"/>
    </location>
</feature>
<dbReference type="RefSeq" id="WP_347439245.1">
    <property type="nucleotide sequence ID" value="NZ_CP089291.1"/>
</dbReference>
<dbReference type="PANTHER" id="PTHR30578">
    <property type="entry name" value="ELECTRON TRANSPORT COMPLEX PROTEIN RNFD"/>
    <property type="match status" value="1"/>
</dbReference>
<keyword evidence="7 10" id="KW-1133">Transmembrane helix</keyword>
<accession>A0ABY4CQ01</accession>
<keyword evidence="3" id="KW-0285">Flavoprotein</keyword>
<dbReference type="PANTHER" id="PTHR30578:SF0">
    <property type="entry name" value="ION-TRANSLOCATING OXIDOREDUCTASE COMPLEX SUBUNIT D"/>
    <property type="match status" value="1"/>
</dbReference>
<evidence type="ECO:0000256" key="4">
    <source>
        <dbReference type="ARBA" id="ARBA00022643"/>
    </source>
</evidence>
<dbReference type="Proteomes" id="UP000830167">
    <property type="component" value="Chromosome"/>
</dbReference>
<feature type="transmembrane region" description="Helical" evidence="10">
    <location>
        <begin position="166"/>
        <end position="185"/>
    </location>
</feature>
<evidence type="ECO:0000256" key="8">
    <source>
        <dbReference type="ARBA" id="ARBA00023136"/>
    </source>
</evidence>
<reference evidence="11" key="1">
    <citation type="submission" date="2021-12" db="EMBL/GenBank/DDBJ databases">
        <title>Alicyclobacillaceae gen. nov., sp. nov., isolated from chalcocite enrichment system.</title>
        <authorList>
            <person name="Jiang Z."/>
        </authorList>
    </citation>
    <scope>NUCLEOTIDE SEQUENCE</scope>
    <source>
        <strain evidence="11">MYW30-H2</strain>
    </source>
</reference>
<keyword evidence="1" id="KW-0813">Transport</keyword>